<evidence type="ECO:0000256" key="3">
    <source>
        <dbReference type="ARBA" id="ARBA00031448"/>
    </source>
</evidence>
<proteinExistence type="inferred from homology"/>
<dbReference type="InterPro" id="IPR026891">
    <property type="entry name" value="Fn3-like"/>
</dbReference>
<comment type="similarity">
    <text evidence="1">Belongs to the glycosyl hydrolase 3 family.</text>
</comment>
<dbReference type="PANTHER" id="PTHR42715:SF10">
    <property type="entry name" value="BETA-GLUCOSIDASE"/>
    <property type="match status" value="1"/>
</dbReference>
<dbReference type="InterPro" id="IPR017853">
    <property type="entry name" value="GH"/>
</dbReference>
<evidence type="ECO:0000256" key="4">
    <source>
        <dbReference type="ARBA" id="ARBA00032194"/>
    </source>
</evidence>
<dbReference type="EMBL" id="JACHLR010000007">
    <property type="protein sequence ID" value="MBB4858770.1"/>
    <property type="molecule type" value="Genomic_DNA"/>
</dbReference>
<dbReference type="InterPro" id="IPR013783">
    <property type="entry name" value="Ig-like_fold"/>
</dbReference>
<organism evidence="7 8">
    <name type="scientific">Novosphingobium chloroacetimidivorans</name>
    <dbReference type="NCBI Taxonomy" id="1428314"/>
    <lineage>
        <taxon>Bacteria</taxon>
        <taxon>Pseudomonadati</taxon>
        <taxon>Pseudomonadota</taxon>
        <taxon>Alphaproteobacteria</taxon>
        <taxon>Sphingomonadales</taxon>
        <taxon>Sphingomonadaceae</taxon>
        <taxon>Novosphingobium</taxon>
    </lineage>
</organism>
<dbReference type="InterPro" id="IPR036962">
    <property type="entry name" value="Glyco_hydro_3_N_sf"/>
</dbReference>
<dbReference type="Gene3D" id="3.20.20.300">
    <property type="entry name" value="Glycoside hydrolase, family 3, N-terminal domain"/>
    <property type="match status" value="1"/>
</dbReference>
<evidence type="ECO:0000313" key="7">
    <source>
        <dbReference type="EMBL" id="MBB4858770.1"/>
    </source>
</evidence>
<evidence type="ECO:0000259" key="6">
    <source>
        <dbReference type="SMART" id="SM01217"/>
    </source>
</evidence>
<sequence>MARAQVHGFQGPRLGAPGHVIAGPKHFAGYGASLGGRDWDEVELSDSDLWNVHLPPFQAAINAGAGAMMAAYMHLNGVPAAANRNLLTTILRDKLGFKGFIGSDSGSVNKLVTQNLTRDTQDAAARAIAAGLDIEMVDPGKLAAMSKLPAAMAAGQVPQARVDEAVGRILKAKLRMGLFERPYIDEKAVEKTLNDPAHRRLARIAAERSAVLLRNENGVLPFDKRRIKSLAVIGPMAASAKDTLGPWVFEQNGASAVTVLAGLQQKLGKKVRISYSEGVRMPARMFPSPSATADKVPERPPLDETTEIARAAALARDADAAVVVVGEAMNMISEGGSRSSFTLPGRQQELLDAVVATGKPVVVVIFSARPLHLGETRAQAILDAWYPGSEGGTAIANLLFGDAVPAGKLPFSWTRSPAHAPNYYAQLISHKPNPVNGRYWNETSAPTYPFGYGLSYSTFEYTNLRLQQPSVPKSALVVLNVDLKNLGDRTADEVPQLYIHQRFGTSARPARELKGFQRVTLKPGETRSLRFVLSPDDLRYWSSATNGWVNNASAFDVWVGGNSEATLHGIFELTG</sequence>
<dbReference type="Gene3D" id="2.60.40.10">
    <property type="entry name" value="Immunoglobulins"/>
    <property type="match status" value="1"/>
</dbReference>
<dbReference type="Pfam" id="PF00933">
    <property type="entry name" value="Glyco_hydro_3"/>
    <property type="match status" value="1"/>
</dbReference>
<protein>
    <recommendedName>
        <fullName evidence="5">Beta-D-glucoside glucohydrolase</fullName>
    </recommendedName>
    <alternativeName>
        <fullName evidence="3">Cellobiase</fullName>
    </alternativeName>
    <alternativeName>
        <fullName evidence="4">Gentiobiase</fullName>
    </alternativeName>
</protein>
<dbReference type="PANTHER" id="PTHR42715">
    <property type="entry name" value="BETA-GLUCOSIDASE"/>
    <property type="match status" value="1"/>
</dbReference>
<dbReference type="InterPro" id="IPR036881">
    <property type="entry name" value="Glyco_hydro_3_C_sf"/>
</dbReference>
<evidence type="ECO:0000313" key="8">
    <source>
        <dbReference type="Proteomes" id="UP000555448"/>
    </source>
</evidence>
<dbReference type="InterPro" id="IPR001764">
    <property type="entry name" value="Glyco_hydro_3_N"/>
</dbReference>
<name>A0A7W7NX33_9SPHN</name>
<dbReference type="Gene3D" id="3.40.50.1700">
    <property type="entry name" value="Glycoside hydrolase family 3 C-terminal domain"/>
    <property type="match status" value="1"/>
</dbReference>
<comment type="caution">
    <text evidence="7">The sequence shown here is derived from an EMBL/GenBank/DDBJ whole genome shotgun (WGS) entry which is preliminary data.</text>
</comment>
<dbReference type="Pfam" id="PF01915">
    <property type="entry name" value="Glyco_hydro_3_C"/>
    <property type="match status" value="1"/>
</dbReference>
<dbReference type="SUPFAM" id="SSF51445">
    <property type="entry name" value="(Trans)glycosidases"/>
    <property type="match status" value="1"/>
</dbReference>
<evidence type="ECO:0000256" key="1">
    <source>
        <dbReference type="ARBA" id="ARBA00005336"/>
    </source>
</evidence>
<dbReference type="GO" id="GO:0008422">
    <property type="term" value="F:beta-glucosidase activity"/>
    <property type="evidence" value="ECO:0007669"/>
    <property type="project" value="UniProtKB-ARBA"/>
</dbReference>
<dbReference type="InterPro" id="IPR002772">
    <property type="entry name" value="Glyco_hydro_3_C"/>
</dbReference>
<accession>A0A7W7NX33</accession>
<dbReference type="AlphaFoldDB" id="A0A7W7NX33"/>
<evidence type="ECO:0000256" key="5">
    <source>
        <dbReference type="ARBA" id="ARBA00032594"/>
    </source>
</evidence>
<feature type="domain" description="Fibronectin type III-like" evidence="6">
    <location>
        <begin position="493"/>
        <end position="563"/>
    </location>
</feature>
<gene>
    <name evidence="7" type="ORF">HNO88_002096</name>
</gene>
<evidence type="ECO:0000256" key="2">
    <source>
        <dbReference type="ARBA" id="ARBA00022801"/>
    </source>
</evidence>
<reference evidence="7 8" key="1">
    <citation type="submission" date="2020-08" db="EMBL/GenBank/DDBJ databases">
        <title>Functional genomics of gut bacteria from endangered species of beetles.</title>
        <authorList>
            <person name="Carlos-Shanley C."/>
        </authorList>
    </citation>
    <scope>NUCLEOTIDE SEQUENCE [LARGE SCALE GENOMIC DNA]</scope>
    <source>
        <strain evidence="7 8">S00245</strain>
    </source>
</reference>
<dbReference type="Proteomes" id="UP000555448">
    <property type="component" value="Unassembled WGS sequence"/>
</dbReference>
<dbReference type="Pfam" id="PF14310">
    <property type="entry name" value="Fn3-like"/>
    <property type="match status" value="1"/>
</dbReference>
<dbReference type="FunFam" id="2.60.40.10:FF:000495">
    <property type="entry name" value="Periplasmic beta-glucosidase"/>
    <property type="match status" value="1"/>
</dbReference>
<dbReference type="InterPro" id="IPR050288">
    <property type="entry name" value="Cellulose_deg_GH3"/>
</dbReference>
<keyword evidence="8" id="KW-1185">Reference proteome</keyword>
<dbReference type="SUPFAM" id="SSF52279">
    <property type="entry name" value="Beta-D-glucan exohydrolase, C-terminal domain"/>
    <property type="match status" value="1"/>
</dbReference>
<keyword evidence="7" id="KW-0326">Glycosidase</keyword>
<keyword evidence="2 7" id="KW-0378">Hydrolase</keyword>
<dbReference type="GO" id="GO:0005975">
    <property type="term" value="P:carbohydrate metabolic process"/>
    <property type="evidence" value="ECO:0007669"/>
    <property type="project" value="InterPro"/>
</dbReference>
<dbReference type="SMART" id="SM01217">
    <property type="entry name" value="Fn3_like"/>
    <property type="match status" value="1"/>
</dbReference>